<keyword evidence="3" id="KW-1185">Reference proteome</keyword>
<feature type="signal peptide" evidence="1">
    <location>
        <begin position="1"/>
        <end position="21"/>
    </location>
</feature>
<name>A0AAE1VQY3_9SOLA</name>
<proteinExistence type="predicted"/>
<gene>
    <name evidence="2" type="ORF">RND71_009249</name>
</gene>
<protein>
    <submittedName>
        <fullName evidence="2">Uncharacterized protein</fullName>
    </submittedName>
</protein>
<reference evidence="2" key="1">
    <citation type="submission" date="2023-12" db="EMBL/GenBank/DDBJ databases">
        <title>Genome assembly of Anisodus tanguticus.</title>
        <authorList>
            <person name="Wang Y.-J."/>
        </authorList>
    </citation>
    <scope>NUCLEOTIDE SEQUENCE</scope>
    <source>
        <strain evidence="2">KB-2021</strain>
        <tissue evidence="2">Leaf</tissue>
    </source>
</reference>
<evidence type="ECO:0000313" key="2">
    <source>
        <dbReference type="EMBL" id="KAK4369774.1"/>
    </source>
</evidence>
<evidence type="ECO:0000256" key="1">
    <source>
        <dbReference type="SAM" id="SignalP"/>
    </source>
</evidence>
<dbReference type="EMBL" id="JAVYJV010000005">
    <property type="protein sequence ID" value="KAK4369774.1"/>
    <property type="molecule type" value="Genomic_DNA"/>
</dbReference>
<comment type="caution">
    <text evidence="2">The sequence shown here is derived from an EMBL/GenBank/DDBJ whole genome shotgun (WGS) entry which is preliminary data.</text>
</comment>
<dbReference type="Proteomes" id="UP001291623">
    <property type="component" value="Unassembled WGS sequence"/>
</dbReference>
<organism evidence="2 3">
    <name type="scientific">Anisodus tanguticus</name>
    <dbReference type="NCBI Taxonomy" id="243964"/>
    <lineage>
        <taxon>Eukaryota</taxon>
        <taxon>Viridiplantae</taxon>
        <taxon>Streptophyta</taxon>
        <taxon>Embryophyta</taxon>
        <taxon>Tracheophyta</taxon>
        <taxon>Spermatophyta</taxon>
        <taxon>Magnoliopsida</taxon>
        <taxon>eudicotyledons</taxon>
        <taxon>Gunneridae</taxon>
        <taxon>Pentapetalae</taxon>
        <taxon>asterids</taxon>
        <taxon>lamiids</taxon>
        <taxon>Solanales</taxon>
        <taxon>Solanaceae</taxon>
        <taxon>Solanoideae</taxon>
        <taxon>Hyoscyameae</taxon>
        <taxon>Anisodus</taxon>
    </lineage>
</organism>
<evidence type="ECO:0000313" key="3">
    <source>
        <dbReference type="Proteomes" id="UP001291623"/>
    </source>
</evidence>
<feature type="chain" id="PRO_5041970109" evidence="1">
    <location>
        <begin position="22"/>
        <end position="66"/>
    </location>
</feature>
<accession>A0AAE1VQY3</accession>
<keyword evidence="1" id="KW-0732">Signal</keyword>
<sequence>MSLQHTAAIFSLIPILGYVLNTPFNVLCDDSESSKLLKDEKENDEAIDGNLPAQKHFRQLQHFRGA</sequence>
<dbReference type="AlphaFoldDB" id="A0AAE1VQY3"/>